<evidence type="ECO:0000313" key="2">
    <source>
        <dbReference type="EMBL" id="QBK92354.1"/>
    </source>
</evidence>
<reference evidence="2" key="1">
    <citation type="journal article" date="2019" name="MBio">
        <title>Virus Genomes from Deep Sea Sediments Expand the Ocean Megavirome and Support Independent Origins of Viral Gigantism.</title>
        <authorList>
            <person name="Backstrom D."/>
            <person name="Yutin N."/>
            <person name="Jorgensen S.L."/>
            <person name="Dharamshi J."/>
            <person name="Homa F."/>
            <person name="Zaremba-Niedwiedzka K."/>
            <person name="Spang A."/>
            <person name="Wolf Y.I."/>
            <person name="Koonin E.V."/>
            <person name="Ettema T.J."/>
        </authorList>
    </citation>
    <scope>NUCLEOTIDE SEQUENCE</scope>
</reference>
<protein>
    <recommendedName>
        <fullName evidence="1">DUF5672 domain-containing protein</fullName>
    </recommendedName>
</protein>
<feature type="domain" description="DUF5672" evidence="1">
    <location>
        <begin position="108"/>
        <end position="251"/>
    </location>
</feature>
<evidence type="ECO:0000259" key="1">
    <source>
        <dbReference type="Pfam" id="PF18922"/>
    </source>
</evidence>
<accession>A0A481Z8Z1</accession>
<gene>
    <name evidence="2" type="ORF">LCPAC304_07010</name>
</gene>
<sequence>MIVYVARNTAFPLSGGSVDSGIIAAKTLRKSNKSPTTNNYKLCAVIVEPRTINLVETIENYLHILPDYTHFQVYHGTKNEAYLHNSSLSKHIESGKIELLNMGVENLTISGYSKLFCSIDFWDTIPSEKVLIFQTDSITCSQSPYDIEDFMVYDFIGAPYHTYINMGIRLLFLLKGWNTEGILFNGGLSLRSKSKSIEVLRQYPWDEKTPEDVWFCAFMPKVNATLPDLQTAQKFAYESRSDFNYVPFGLHKPRRNKRSLENYCPEHKKIPFLPSHTDYKTLYFV</sequence>
<dbReference type="InterPro" id="IPR043729">
    <property type="entry name" value="DUF5672"/>
</dbReference>
<proteinExistence type="predicted"/>
<dbReference type="EMBL" id="MK500576">
    <property type="protein sequence ID" value="QBK92354.1"/>
    <property type="molecule type" value="Genomic_DNA"/>
</dbReference>
<dbReference type="Pfam" id="PF18922">
    <property type="entry name" value="DUF5672"/>
    <property type="match status" value="1"/>
</dbReference>
<organism evidence="2">
    <name type="scientific">Pithovirus LCPAC304</name>
    <dbReference type="NCBI Taxonomy" id="2506594"/>
    <lineage>
        <taxon>Viruses</taxon>
        <taxon>Pithoviruses</taxon>
    </lineage>
</organism>
<name>A0A481Z8Z1_9VIRU</name>